<dbReference type="RefSeq" id="WP_108729692.1">
    <property type="nucleotide sequence ID" value="NZ_CP025786.1"/>
</dbReference>
<keyword evidence="1" id="KW-0732">Signal</keyword>
<dbReference type="OrthoDB" id="351120at2"/>
<geneLocation type="plasmid" evidence="2 3">
    <name>pl78</name>
</geneLocation>
<organism evidence="2 3">
    <name type="scientific">Candidatus Borreliella tachyglossi</name>
    <dbReference type="NCBI Taxonomy" id="1964448"/>
    <lineage>
        <taxon>Bacteria</taxon>
        <taxon>Pseudomonadati</taxon>
        <taxon>Spirochaetota</taxon>
        <taxon>Spirochaetia</taxon>
        <taxon>Spirochaetales</taxon>
        <taxon>Borreliaceae</taxon>
        <taxon>Borreliella</taxon>
    </lineage>
</organism>
<evidence type="ECO:0000313" key="2">
    <source>
        <dbReference type="EMBL" id="AWG43298.1"/>
    </source>
</evidence>
<keyword evidence="3" id="KW-1185">Reference proteome</keyword>
<keyword evidence="2" id="KW-0614">Plasmid</keyword>
<evidence type="ECO:0000256" key="1">
    <source>
        <dbReference type="SAM" id="SignalP"/>
    </source>
</evidence>
<gene>
    <name evidence="2" type="ORF">CR532_04690</name>
</gene>
<protein>
    <submittedName>
        <fullName evidence="2">Uncharacterized protein</fullName>
    </submittedName>
</protein>
<dbReference type="Proteomes" id="UP000244655">
    <property type="component" value="Plasmid pl78"/>
</dbReference>
<evidence type="ECO:0000313" key="3">
    <source>
        <dbReference type="Proteomes" id="UP000244655"/>
    </source>
</evidence>
<dbReference type="AlphaFoldDB" id="A0A2S1LYC3"/>
<feature type="signal peptide" evidence="1">
    <location>
        <begin position="1"/>
        <end position="24"/>
    </location>
</feature>
<dbReference type="EMBL" id="CP025786">
    <property type="protein sequence ID" value="AWG43298.1"/>
    <property type="molecule type" value="Genomic_DNA"/>
</dbReference>
<reference evidence="2 3" key="1">
    <citation type="submission" date="2018-01" db="EMBL/GenBank/DDBJ databases">
        <title>Genome sequence of Borrelia tachyglossi.</title>
        <authorList>
            <person name="Gofton A.W."/>
        </authorList>
    </citation>
    <scope>NUCLEOTIDE SEQUENCE [LARGE SCALE GENOMIC DNA]</scope>
    <source>
        <strain evidence="2 3">Bc-F10-1268</strain>
        <plasmid evidence="2 3">pl78</plasmid>
    </source>
</reference>
<proteinExistence type="predicted"/>
<name>A0A2S1LYC3_9SPIR</name>
<dbReference type="PROSITE" id="PS51257">
    <property type="entry name" value="PROKAR_LIPOPROTEIN"/>
    <property type="match status" value="1"/>
</dbReference>
<accession>A0A2S1LYC3</accession>
<sequence>MKNISIFFVVLSAFTLSCILNGVAVVKVAEQPEALDDEAEAEVEAKRDTFENLKGFLSDIIWFFKDEDHPAMRKRHKKFFEWLEKNDSDSSKRTELGKGMDRMYSIIKREAATSKEVYDIIKRGKDSDIFKQAKIESPLDIKGDEQVDALVKYVLTPEGTEEGNPESINRFFVQVAGSVFMDEMEGGSNQIFENIKEAFTYEDKGERFTDFIDEIEKRS</sequence>
<feature type="chain" id="PRO_5015429255" evidence="1">
    <location>
        <begin position="25"/>
        <end position="219"/>
    </location>
</feature>